<organism evidence="6 7">
    <name type="scientific">Phyllosticta citrichinensis</name>
    <dbReference type="NCBI Taxonomy" id="1130410"/>
    <lineage>
        <taxon>Eukaryota</taxon>
        <taxon>Fungi</taxon>
        <taxon>Dikarya</taxon>
        <taxon>Ascomycota</taxon>
        <taxon>Pezizomycotina</taxon>
        <taxon>Dothideomycetes</taxon>
        <taxon>Dothideomycetes incertae sedis</taxon>
        <taxon>Botryosphaeriales</taxon>
        <taxon>Phyllostictaceae</taxon>
        <taxon>Phyllosticta</taxon>
    </lineage>
</organism>
<dbReference type="InterPro" id="IPR051654">
    <property type="entry name" value="Meroterpenoid_MTases"/>
</dbReference>
<dbReference type="PANTHER" id="PTHR35897:SF1">
    <property type="entry name" value="METHYLTRANSFERASE AUSD"/>
    <property type="match status" value="1"/>
</dbReference>
<comment type="similarity">
    <text evidence="4">Belongs to the class I-like SAM-binding methyltransferase superfamily.</text>
</comment>
<name>A0ABR1XUM3_9PEZI</name>
<evidence type="ECO:0000313" key="7">
    <source>
        <dbReference type="Proteomes" id="UP001456524"/>
    </source>
</evidence>
<evidence type="ECO:0008006" key="8">
    <source>
        <dbReference type="Google" id="ProtNLM"/>
    </source>
</evidence>
<evidence type="ECO:0000313" key="6">
    <source>
        <dbReference type="EMBL" id="KAK8166797.1"/>
    </source>
</evidence>
<accession>A0ABR1XUM3</accession>
<sequence>MTDLDAHDNASTVAPPLTMESAYSEEQQAENSSDARVTRKEPPPYYYEKDIDLERLQQMDAYEILIKHSGIPEQDVLKHVKEQRDKAWKVWPYSCIGKWQFLDCGISGSVAYSEVLERIKNGQIYLEAGCAFGQDLRRLEKVSDGAPPANLIATDLSDDFWQVGFSLFRDEARLGLRFIAADVTAASSPLTAPPPAGIAGTVDIIHASYYFHLFTRAEQLEVGQRLVGVLRPAPGVLLVGRHVGNRFPDEYAKKSPHKDGKSGKTAFRHNEETWRALWDEIGQRTGSKWEVEYKDFDLERKWVPFESKGCIVQYWAVRRVS</sequence>
<comment type="pathway">
    <text evidence="1">Secondary metabolite biosynthesis.</text>
</comment>
<evidence type="ECO:0000256" key="2">
    <source>
        <dbReference type="ARBA" id="ARBA00022679"/>
    </source>
</evidence>
<dbReference type="EMBL" id="JBBWUH010000005">
    <property type="protein sequence ID" value="KAK8166797.1"/>
    <property type="molecule type" value="Genomic_DNA"/>
</dbReference>
<feature type="compositionally biased region" description="Polar residues" evidence="5">
    <location>
        <begin position="24"/>
        <end position="35"/>
    </location>
</feature>
<dbReference type="InterPro" id="IPR029063">
    <property type="entry name" value="SAM-dependent_MTases_sf"/>
</dbReference>
<dbReference type="Gene3D" id="3.40.50.150">
    <property type="entry name" value="Vaccinia Virus protein VP39"/>
    <property type="match status" value="1"/>
</dbReference>
<keyword evidence="2" id="KW-0808">Transferase</keyword>
<dbReference type="SUPFAM" id="SSF53335">
    <property type="entry name" value="S-adenosyl-L-methionine-dependent methyltransferases"/>
    <property type="match status" value="1"/>
</dbReference>
<dbReference type="Proteomes" id="UP001456524">
    <property type="component" value="Unassembled WGS sequence"/>
</dbReference>
<protein>
    <recommendedName>
        <fullName evidence="8">Methyltransferase domain-containing protein</fullName>
    </recommendedName>
</protein>
<keyword evidence="7" id="KW-1185">Reference proteome</keyword>
<feature type="region of interest" description="Disordered" evidence="5">
    <location>
        <begin position="1"/>
        <end position="42"/>
    </location>
</feature>
<reference evidence="6 7" key="1">
    <citation type="journal article" date="2022" name="G3 (Bethesda)">
        <title>Enemy or ally: a genomic approach to elucidate the lifestyle of Phyllosticta citrichinaensis.</title>
        <authorList>
            <person name="Buijs V.A."/>
            <person name="Groenewald J.Z."/>
            <person name="Haridas S."/>
            <person name="LaButti K.M."/>
            <person name="Lipzen A."/>
            <person name="Martin F.M."/>
            <person name="Barry K."/>
            <person name="Grigoriev I.V."/>
            <person name="Crous P.W."/>
            <person name="Seidl M.F."/>
        </authorList>
    </citation>
    <scope>NUCLEOTIDE SEQUENCE [LARGE SCALE GENOMIC DNA]</scope>
    <source>
        <strain evidence="6 7">CBS 129764</strain>
    </source>
</reference>
<evidence type="ECO:0000256" key="5">
    <source>
        <dbReference type="SAM" id="MobiDB-lite"/>
    </source>
</evidence>
<proteinExistence type="inferred from homology"/>
<evidence type="ECO:0000256" key="4">
    <source>
        <dbReference type="ARBA" id="ARBA00038314"/>
    </source>
</evidence>
<evidence type="ECO:0000256" key="1">
    <source>
        <dbReference type="ARBA" id="ARBA00005179"/>
    </source>
</evidence>
<dbReference type="PANTHER" id="PTHR35897">
    <property type="entry name" value="METHYLTRANSFERASE AUSD"/>
    <property type="match status" value="1"/>
</dbReference>
<evidence type="ECO:0000256" key="3">
    <source>
        <dbReference type="ARBA" id="ARBA00022691"/>
    </source>
</evidence>
<comment type="caution">
    <text evidence="6">The sequence shown here is derived from an EMBL/GenBank/DDBJ whole genome shotgun (WGS) entry which is preliminary data.</text>
</comment>
<gene>
    <name evidence="6" type="ORF">IWX90DRAFT_466167</name>
</gene>
<keyword evidence="3" id="KW-0949">S-adenosyl-L-methionine</keyword>